<keyword evidence="2" id="KW-1185">Reference proteome</keyword>
<comment type="caution">
    <text evidence="1">The sequence shown here is derived from an EMBL/GenBank/DDBJ whole genome shotgun (WGS) entry which is preliminary data.</text>
</comment>
<evidence type="ECO:0000313" key="1">
    <source>
        <dbReference type="EMBL" id="CAA3028178.1"/>
    </source>
</evidence>
<sequence>MTGFCVGFIKQKKNSFQISNKGSVQVLGTRNDQYGILSGCFGIFGKCSAPTVSVLLASSHPQQSPNSSTLLAGK</sequence>
<reference evidence="1 2" key="1">
    <citation type="submission" date="2019-12" db="EMBL/GenBank/DDBJ databases">
        <authorList>
            <person name="Alioto T."/>
            <person name="Alioto T."/>
            <person name="Gomez Garrido J."/>
        </authorList>
    </citation>
    <scope>NUCLEOTIDE SEQUENCE [LARGE SCALE GENOMIC DNA]</scope>
</reference>
<dbReference type="Gramene" id="OE9A037168T1">
    <property type="protein sequence ID" value="OE9A037168C1"/>
    <property type="gene ID" value="OE9A037168"/>
</dbReference>
<proteinExistence type="predicted"/>
<dbReference type="AlphaFoldDB" id="A0A8S0V4S3"/>
<name>A0A8S0V4S3_OLEEU</name>
<accession>A0A8S0V4S3</accession>
<dbReference type="Proteomes" id="UP000594638">
    <property type="component" value="Unassembled WGS sequence"/>
</dbReference>
<evidence type="ECO:0000313" key="2">
    <source>
        <dbReference type="Proteomes" id="UP000594638"/>
    </source>
</evidence>
<protein>
    <submittedName>
        <fullName evidence="1">Uncharacterized protein</fullName>
    </submittedName>
</protein>
<dbReference type="EMBL" id="CACTIH010009242">
    <property type="protein sequence ID" value="CAA3028178.1"/>
    <property type="molecule type" value="Genomic_DNA"/>
</dbReference>
<gene>
    <name evidence="1" type="ORF">OLEA9_A037168</name>
</gene>
<organism evidence="1 2">
    <name type="scientific">Olea europaea subsp. europaea</name>
    <dbReference type="NCBI Taxonomy" id="158383"/>
    <lineage>
        <taxon>Eukaryota</taxon>
        <taxon>Viridiplantae</taxon>
        <taxon>Streptophyta</taxon>
        <taxon>Embryophyta</taxon>
        <taxon>Tracheophyta</taxon>
        <taxon>Spermatophyta</taxon>
        <taxon>Magnoliopsida</taxon>
        <taxon>eudicotyledons</taxon>
        <taxon>Gunneridae</taxon>
        <taxon>Pentapetalae</taxon>
        <taxon>asterids</taxon>
        <taxon>lamiids</taxon>
        <taxon>Lamiales</taxon>
        <taxon>Oleaceae</taxon>
        <taxon>Oleeae</taxon>
        <taxon>Olea</taxon>
    </lineage>
</organism>